<dbReference type="SMART" id="SM00387">
    <property type="entry name" value="HATPase_c"/>
    <property type="match status" value="1"/>
</dbReference>
<feature type="domain" description="Histidine kinase" evidence="10">
    <location>
        <begin position="402"/>
        <end position="611"/>
    </location>
</feature>
<keyword evidence="9" id="KW-0472">Membrane</keyword>
<dbReference type="Pfam" id="PF02518">
    <property type="entry name" value="HATPase_c"/>
    <property type="match status" value="1"/>
</dbReference>
<dbReference type="Proteomes" id="UP000823934">
    <property type="component" value="Unassembled WGS sequence"/>
</dbReference>
<evidence type="ECO:0000256" key="1">
    <source>
        <dbReference type="ARBA" id="ARBA00000085"/>
    </source>
</evidence>
<dbReference type="Pfam" id="PF12974">
    <property type="entry name" value="Phosphonate-bd"/>
    <property type="match status" value="1"/>
</dbReference>
<keyword evidence="5" id="KW-0547">Nucleotide-binding</keyword>
<dbReference type="PANTHER" id="PTHR43065">
    <property type="entry name" value="SENSOR HISTIDINE KINASE"/>
    <property type="match status" value="1"/>
</dbReference>
<evidence type="ECO:0000256" key="7">
    <source>
        <dbReference type="ARBA" id="ARBA00022840"/>
    </source>
</evidence>
<dbReference type="Gene3D" id="1.10.287.130">
    <property type="match status" value="1"/>
</dbReference>
<sequence length="629" mass="70673">MLSSKIGAKVLIAFSMAIIFLSLASAQVSPNALDLLQPSSLELSSLPSSVHCSPAQKHEDTKRITIGVLAPYGDAVAEREWCAWIQSLNNALPELHFILKPLQINNIEAEVNSGAIDLLLSHQGVFVNLQTDTPVRWVASLEENIHLEDTNAKIGSSIWVNNESEIQSLQDLQGKNVGAVSTKALGGFLLAYHEIMQNTPELRKNIHFQYHGFPIETLFNELANNKNDAIIVPACLYERLERQDILPDGDFRLINPKNVAGFDCQTSTNLLPSWSLAALDSLDSHIAKNIQAELFKTTDPNLPTWQLPFTLAEISQLTYDVKIFEGRETLFETLFRLAVTNKIWLLLFALFLLILLINHLWLTYAATKRRKQLDLAYKMMHDYEAMLSKADRMNILGEMASGIGHELNQPLSTIRNYAEGSIMILKKENDAHPLLMPMQKINEQVSQCHSIIKNLRSWAKPKESSIRESINLKPFLERIIEITRLRMRNNIEIIVNVPDEFYIVLTPSILEQVIANCLMNSVQAGATQIEIRLKIYPEYVKLFLFDNGPGFDRVELNAPFVPFRTSKEDGLGLGLVICQRLIESLDGKLRIANRKDGKQGAAVRLILSRELVADSSKTANNADDSSHNH</sequence>
<dbReference type="Gene3D" id="3.40.190.10">
    <property type="entry name" value="Periplasmic binding protein-like II"/>
    <property type="match status" value="1"/>
</dbReference>
<keyword evidence="4" id="KW-0808">Transferase</keyword>
<dbReference type="InterPro" id="IPR003661">
    <property type="entry name" value="HisK_dim/P_dom"/>
</dbReference>
<evidence type="ECO:0000256" key="9">
    <source>
        <dbReference type="SAM" id="Phobius"/>
    </source>
</evidence>
<evidence type="ECO:0000256" key="6">
    <source>
        <dbReference type="ARBA" id="ARBA00022777"/>
    </source>
</evidence>
<evidence type="ECO:0000256" key="8">
    <source>
        <dbReference type="ARBA" id="ARBA00023012"/>
    </source>
</evidence>
<proteinExistence type="predicted"/>
<gene>
    <name evidence="11" type="ORF">H9889_02435</name>
</gene>
<keyword evidence="9" id="KW-1133">Transmembrane helix</keyword>
<evidence type="ECO:0000259" key="10">
    <source>
        <dbReference type="PROSITE" id="PS50109"/>
    </source>
</evidence>
<accession>A0A9D1Q477</accession>
<keyword evidence="7" id="KW-0067">ATP-binding</keyword>
<feature type="transmembrane region" description="Helical" evidence="9">
    <location>
        <begin position="343"/>
        <end position="362"/>
    </location>
</feature>
<dbReference type="CDD" id="cd00082">
    <property type="entry name" value="HisKA"/>
    <property type="match status" value="1"/>
</dbReference>
<evidence type="ECO:0000313" key="11">
    <source>
        <dbReference type="EMBL" id="HIW06173.1"/>
    </source>
</evidence>
<evidence type="ECO:0000256" key="2">
    <source>
        <dbReference type="ARBA" id="ARBA00012438"/>
    </source>
</evidence>
<dbReference type="InterPro" id="IPR036890">
    <property type="entry name" value="HATPase_C_sf"/>
</dbReference>
<evidence type="ECO:0000313" key="12">
    <source>
        <dbReference type="Proteomes" id="UP000823934"/>
    </source>
</evidence>
<organism evidence="11 12">
    <name type="scientific">Candidatus Ignatzschineria merdigallinarum</name>
    <dbReference type="NCBI Taxonomy" id="2838621"/>
    <lineage>
        <taxon>Bacteria</taxon>
        <taxon>Pseudomonadati</taxon>
        <taxon>Pseudomonadota</taxon>
        <taxon>Gammaproteobacteria</taxon>
        <taxon>Cardiobacteriales</taxon>
        <taxon>Ignatzschineriaceae</taxon>
        <taxon>Ignatzschineria</taxon>
    </lineage>
</organism>
<comment type="catalytic activity">
    <reaction evidence="1">
        <text>ATP + protein L-histidine = ADP + protein N-phospho-L-histidine.</text>
        <dbReference type="EC" id="2.7.13.3"/>
    </reaction>
</comment>
<dbReference type="PANTHER" id="PTHR43065:SF10">
    <property type="entry name" value="PEROXIDE STRESS-ACTIVATED HISTIDINE KINASE MAK3"/>
    <property type="match status" value="1"/>
</dbReference>
<comment type="caution">
    <text evidence="11">The sequence shown here is derived from an EMBL/GenBank/DDBJ whole genome shotgun (WGS) entry which is preliminary data.</text>
</comment>
<protein>
    <recommendedName>
        <fullName evidence="2">histidine kinase</fullName>
        <ecNumber evidence="2">2.7.13.3</ecNumber>
    </recommendedName>
</protein>
<dbReference type="EMBL" id="DXHP01000055">
    <property type="protein sequence ID" value="HIW06173.1"/>
    <property type="molecule type" value="Genomic_DNA"/>
</dbReference>
<dbReference type="InterPro" id="IPR003594">
    <property type="entry name" value="HATPase_dom"/>
</dbReference>
<dbReference type="Pfam" id="PF00512">
    <property type="entry name" value="HisKA"/>
    <property type="match status" value="1"/>
</dbReference>
<evidence type="ECO:0000256" key="3">
    <source>
        <dbReference type="ARBA" id="ARBA00022553"/>
    </source>
</evidence>
<dbReference type="SUPFAM" id="SSF47384">
    <property type="entry name" value="Homodimeric domain of signal transducing histidine kinase"/>
    <property type="match status" value="1"/>
</dbReference>
<name>A0A9D1Q477_9GAMM</name>
<dbReference type="EC" id="2.7.13.3" evidence="2"/>
<keyword evidence="9" id="KW-0812">Transmembrane</keyword>
<evidence type="ECO:0000256" key="4">
    <source>
        <dbReference type="ARBA" id="ARBA00022679"/>
    </source>
</evidence>
<dbReference type="Gene3D" id="3.30.565.10">
    <property type="entry name" value="Histidine kinase-like ATPase, C-terminal domain"/>
    <property type="match status" value="1"/>
</dbReference>
<dbReference type="AlphaFoldDB" id="A0A9D1Q477"/>
<evidence type="ECO:0000256" key="5">
    <source>
        <dbReference type="ARBA" id="ARBA00022741"/>
    </source>
</evidence>
<dbReference type="InterPro" id="IPR005467">
    <property type="entry name" value="His_kinase_dom"/>
</dbReference>
<dbReference type="SUPFAM" id="SSF53850">
    <property type="entry name" value="Periplasmic binding protein-like II"/>
    <property type="match status" value="1"/>
</dbReference>
<dbReference type="GO" id="GO:0000155">
    <property type="term" value="F:phosphorelay sensor kinase activity"/>
    <property type="evidence" value="ECO:0007669"/>
    <property type="project" value="InterPro"/>
</dbReference>
<keyword evidence="6" id="KW-0418">Kinase</keyword>
<dbReference type="GO" id="GO:0005524">
    <property type="term" value="F:ATP binding"/>
    <property type="evidence" value="ECO:0007669"/>
    <property type="project" value="UniProtKB-KW"/>
</dbReference>
<reference evidence="11" key="1">
    <citation type="journal article" date="2021" name="PeerJ">
        <title>Extensive microbial diversity within the chicken gut microbiome revealed by metagenomics and culture.</title>
        <authorList>
            <person name="Gilroy R."/>
            <person name="Ravi A."/>
            <person name="Getino M."/>
            <person name="Pursley I."/>
            <person name="Horton D.L."/>
            <person name="Alikhan N.F."/>
            <person name="Baker D."/>
            <person name="Gharbi K."/>
            <person name="Hall N."/>
            <person name="Watson M."/>
            <person name="Adriaenssens E.M."/>
            <person name="Foster-Nyarko E."/>
            <person name="Jarju S."/>
            <person name="Secka A."/>
            <person name="Antonio M."/>
            <person name="Oren A."/>
            <person name="Chaudhuri R.R."/>
            <person name="La Ragione R."/>
            <person name="Hildebrand F."/>
            <person name="Pallen M.J."/>
        </authorList>
    </citation>
    <scope>NUCLEOTIDE SEQUENCE</scope>
    <source>
        <strain evidence="11">CHK160-9182</strain>
    </source>
</reference>
<keyword evidence="3" id="KW-0597">Phosphoprotein</keyword>
<dbReference type="PROSITE" id="PS50109">
    <property type="entry name" value="HIS_KIN"/>
    <property type="match status" value="1"/>
</dbReference>
<dbReference type="InterPro" id="IPR036097">
    <property type="entry name" value="HisK_dim/P_sf"/>
</dbReference>
<dbReference type="SUPFAM" id="SSF55874">
    <property type="entry name" value="ATPase domain of HSP90 chaperone/DNA topoisomerase II/histidine kinase"/>
    <property type="match status" value="1"/>
</dbReference>
<dbReference type="SMART" id="SM00388">
    <property type="entry name" value="HisKA"/>
    <property type="match status" value="1"/>
</dbReference>
<keyword evidence="8" id="KW-0902">Two-component regulatory system</keyword>
<reference evidence="11" key="2">
    <citation type="submission" date="2021-04" db="EMBL/GenBank/DDBJ databases">
        <authorList>
            <person name="Gilroy R."/>
        </authorList>
    </citation>
    <scope>NUCLEOTIDE SEQUENCE</scope>
    <source>
        <strain evidence="11">CHK160-9182</strain>
    </source>
</reference>